<dbReference type="InterPro" id="IPR010183">
    <property type="entry name" value="Phage_lambda_Bet"/>
</dbReference>
<name>A0A318S2H7_9DEIO</name>
<dbReference type="RefSeq" id="WP_170131143.1">
    <property type="nucleotide sequence ID" value="NZ_QJSX01000016.1"/>
</dbReference>
<gene>
    <name evidence="2" type="ORF">DES52_116101</name>
</gene>
<protein>
    <submittedName>
        <fullName evidence="2">Phage recombination protein Bet</fullName>
    </submittedName>
</protein>
<dbReference type="EMBL" id="QJSX01000016">
    <property type="protein sequence ID" value="PYE51034.1"/>
    <property type="molecule type" value="Genomic_DNA"/>
</dbReference>
<feature type="region of interest" description="Disordered" evidence="1">
    <location>
        <begin position="200"/>
        <end position="226"/>
    </location>
</feature>
<reference evidence="2 3" key="1">
    <citation type="submission" date="2018-06" db="EMBL/GenBank/DDBJ databases">
        <title>Genomic Encyclopedia of Type Strains, Phase IV (KMG-IV): sequencing the most valuable type-strain genomes for metagenomic binning, comparative biology and taxonomic classification.</title>
        <authorList>
            <person name="Goeker M."/>
        </authorList>
    </citation>
    <scope>NUCLEOTIDE SEQUENCE [LARGE SCALE GENOMIC DNA]</scope>
    <source>
        <strain evidence="2 3">DSM 18048</strain>
    </source>
</reference>
<dbReference type="AlphaFoldDB" id="A0A318S2H7"/>
<dbReference type="GO" id="GO:0006310">
    <property type="term" value="P:DNA recombination"/>
    <property type="evidence" value="ECO:0007669"/>
    <property type="project" value="InterPro"/>
</dbReference>
<keyword evidence="3" id="KW-1185">Reference proteome</keyword>
<organism evidence="2 3">
    <name type="scientific">Deinococcus yavapaiensis KR-236</name>
    <dbReference type="NCBI Taxonomy" id="694435"/>
    <lineage>
        <taxon>Bacteria</taxon>
        <taxon>Thermotogati</taxon>
        <taxon>Deinococcota</taxon>
        <taxon>Deinococci</taxon>
        <taxon>Deinococcales</taxon>
        <taxon>Deinococcaceae</taxon>
        <taxon>Deinococcus</taxon>
    </lineage>
</organism>
<comment type="caution">
    <text evidence="2">The sequence shown here is derived from an EMBL/GenBank/DDBJ whole genome shotgun (WGS) entry which is preliminary data.</text>
</comment>
<evidence type="ECO:0000313" key="3">
    <source>
        <dbReference type="Proteomes" id="UP000248326"/>
    </source>
</evidence>
<evidence type="ECO:0000256" key="1">
    <source>
        <dbReference type="SAM" id="MobiDB-lite"/>
    </source>
</evidence>
<proteinExistence type="predicted"/>
<dbReference type="InterPro" id="IPR018330">
    <property type="entry name" value="RecT_fam"/>
</dbReference>
<sequence length="379" mass="42278">MTALAERHQPIQLQLVTFDREQIDLIKTQIAPDASDGELALFVQQCKRTGLDPFSRQIYAVVREQSQKDERGNWIKVKKTTIHTAIDGFRLIAERTGKYRGQVGPWWCGKDGVWKDVWPSDEPPAAARVGVLRSDFAEPLYAVARDASFAQKNRDGKPISQWATMPDIMLAKTAQVQALRRAFPNDLSGLYATEEMMQADEPNADASTPSREDRRATNVAPEPSQDEAALQAWAKKLTQVRGRLRDLNLDEQAVAVLGKHKWRANVDAAWACYDELDALGKAAQPKQEAPTDVPSVQLITAKQLGALHGHFKRVGLTTSEDRYAFAAYMLNLPAAKGTNELLEDEARSLLDMLADLDTDALTRTIAEWRHATREQPSHA</sequence>
<dbReference type="NCBIfam" id="TIGR01913">
    <property type="entry name" value="bet_lambda"/>
    <property type="match status" value="1"/>
</dbReference>
<evidence type="ECO:0000313" key="2">
    <source>
        <dbReference type="EMBL" id="PYE51034.1"/>
    </source>
</evidence>
<dbReference type="Pfam" id="PF03837">
    <property type="entry name" value="RecT"/>
    <property type="match status" value="1"/>
</dbReference>
<dbReference type="Proteomes" id="UP000248326">
    <property type="component" value="Unassembled WGS sequence"/>
</dbReference>
<accession>A0A318S2H7</accession>
<dbReference type="GO" id="GO:0003677">
    <property type="term" value="F:DNA binding"/>
    <property type="evidence" value="ECO:0007669"/>
    <property type="project" value="InterPro"/>
</dbReference>